<dbReference type="SUPFAM" id="SSF52540">
    <property type="entry name" value="P-loop containing nucleoside triphosphate hydrolases"/>
    <property type="match status" value="1"/>
</dbReference>
<evidence type="ECO:0000313" key="2">
    <source>
        <dbReference type="Proteomes" id="UP001415169"/>
    </source>
</evidence>
<evidence type="ECO:0000313" key="1">
    <source>
        <dbReference type="EMBL" id="GAA4154585.1"/>
    </source>
</evidence>
<reference evidence="1" key="1">
    <citation type="journal article" date="2014" name="Int. J. Syst. Evol. Microbiol.">
        <title>Complete genome of a new Firmicutes species belonging to the dominant human colonic microbiota ('Ruminococcus bicirculans') reveals two chromosomes and a selective capacity to utilize plant glucans.</title>
        <authorList>
            <consortium name="NISC Comparative Sequencing Program"/>
            <person name="Wegmann U."/>
            <person name="Louis P."/>
            <person name="Goesmann A."/>
            <person name="Henrissat B."/>
            <person name="Duncan S.H."/>
            <person name="Flint H.J."/>
        </authorList>
    </citation>
    <scope>NUCLEOTIDE SEQUENCE</scope>
    <source>
        <strain evidence="1">JCM 17590</strain>
    </source>
</reference>
<dbReference type="InterPro" id="IPR027417">
    <property type="entry name" value="P-loop_NTPase"/>
</dbReference>
<keyword evidence="1" id="KW-0808">Transferase</keyword>
<dbReference type="EMBL" id="BAABBV010000001">
    <property type="protein sequence ID" value="GAA4154585.1"/>
    <property type="molecule type" value="Genomic_DNA"/>
</dbReference>
<dbReference type="Proteomes" id="UP001415169">
    <property type="component" value="Unassembled WGS sequence"/>
</dbReference>
<keyword evidence="2" id="KW-1185">Reference proteome</keyword>
<dbReference type="Gene3D" id="3.40.50.300">
    <property type="entry name" value="P-loop containing nucleotide triphosphate hydrolases"/>
    <property type="match status" value="1"/>
</dbReference>
<dbReference type="GO" id="GO:0016301">
    <property type="term" value="F:kinase activity"/>
    <property type="evidence" value="ECO:0007669"/>
    <property type="project" value="UniProtKB-KW"/>
</dbReference>
<gene>
    <name evidence="1" type="ORF">GCM10022286_02370</name>
</gene>
<sequence>MLDQVATALAARDPGHPLRVGVDGVCGAGKTTFAAELAARLAKTERPVIHLDPDGFHNVRKIRYQRGRDSARGYYEDAFDFASLRRLTLEPLGPGGDLRYAAHVHDLATDEVEPRFAVAPRNAIVVFDETFLQRDELRACWDEVIFLDVPRRRAVERGVRRDSERLGGDDAARDAYERRYMAACDIYLTEQNPRARASIVIDNDDPQHPQLLLVRTGDAAN</sequence>
<accession>A0ABP7ZDN8</accession>
<proteinExistence type="predicted"/>
<organism evidence="1 2">
    <name type="scientific">Gryllotalpicola daejeonensis</name>
    <dbReference type="NCBI Taxonomy" id="993087"/>
    <lineage>
        <taxon>Bacteria</taxon>
        <taxon>Bacillati</taxon>
        <taxon>Actinomycetota</taxon>
        <taxon>Actinomycetes</taxon>
        <taxon>Micrococcales</taxon>
        <taxon>Microbacteriaceae</taxon>
        <taxon>Gryllotalpicola</taxon>
    </lineage>
</organism>
<name>A0ABP7ZDN8_9MICO</name>
<reference evidence="1" key="2">
    <citation type="submission" date="2023-12" db="EMBL/GenBank/DDBJ databases">
        <authorList>
            <person name="Sun Q."/>
            <person name="Inoue M."/>
        </authorList>
    </citation>
    <scope>NUCLEOTIDE SEQUENCE</scope>
    <source>
        <strain evidence="1">JCM 17590</strain>
    </source>
</reference>
<protein>
    <submittedName>
        <fullName evidence="1">Uridine kinase</fullName>
    </submittedName>
</protein>
<keyword evidence="1" id="KW-0418">Kinase</keyword>
<comment type="caution">
    <text evidence="1">The sequence shown here is derived from an EMBL/GenBank/DDBJ whole genome shotgun (WGS) entry which is preliminary data.</text>
</comment>